<feature type="binding site" evidence="7">
    <location>
        <begin position="232"/>
        <end position="235"/>
    </location>
    <ligand>
        <name>GTP</name>
        <dbReference type="ChEBI" id="CHEBI:37565"/>
    </ligand>
</feature>
<dbReference type="PIRSF" id="PIRSF006809">
    <property type="entry name" value="GTP-binding_hflX_prd"/>
    <property type="match status" value="1"/>
</dbReference>
<keyword evidence="1 6" id="KW-0963">Cytoplasm</keyword>
<keyword evidence="2 8" id="KW-0479">Metal-binding</keyword>
<reference evidence="10" key="1">
    <citation type="submission" date="2016-01" db="EMBL/GenBank/DDBJ databases">
        <authorList>
            <person name="Mcilroy J.S."/>
            <person name="Karst M S."/>
            <person name="Albertsen M."/>
        </authorList>
    </citation>
    <scope>NUCLEOTIDE SEQUENCE</scope>
    <source>
        <strain evidence="10">Cfx-K</strain>
    </source>
</reference>
<name>A0A160T8N1_9CHLR</name>
<dbReference type="GO" id="GO:0003924">
    <property type="term" value="F:GTPase activity"/>
    <property type="evidence" value="ECO:0007669"/>
    <property type="project" value="UniProtKB-UniRule"/>
</dbReference>
<evidence type="ECO:0000256" key="1">
    <source>
        <dbReference type="ARBA" id="ARBA00022490"/>
    </source>
</evidence>
<proteinExistence type="inferred from homology"/>
<dbReference type="InterPro" id="IPR045498">
    <property type="entry name" value="HflX_C"/>
</dbReference>
<dbReference type="GO" id="GO:0005525">
    <property type="term" value="F:GTP binding"/>
    <property type="evidence" value="ECO:0007669"/>
    <property type="project" value="UniProtKB-UniRule"/>
</dbReference>
<evidence type="ECO:0000313" key="11">
    <source>
        <dbReference type="Proteomes" id="UP000215027"/>
    </source>
</evidence>
<keyword evidence="11" id="KW-1185">Reference proteome</keyword>
<dbReference type="GO" id="GO:0043022">
    <property type="term" value="F:ribosome binding"/>
    <property type="evidence" value="ECO:0007669"/>
    <property type="project" value="TreeGrafter"/>
</dbReference>
<keyword evidence="3 6" id="KW-0547">Nucleotide-binding</keyword>
<dbReference type="AlphaFoldDB" id="A0A160T8N1"/>
<dbReference type="KEGG" id="pbf:CFX0092_A3647"/>
<feature type="binding site" evidence="7">
    <location>
        <begin position="298"/>
        <end position="301"/>
    </location>
    <ligand>
        <name>GTP</name>
        <dbReference type="ChEBI" id="CHEBI:37565"/>
    </ligand>
</feature>
<dbReference type="InterPro" id="IPR032305">
    <property type="entry name" value="GTP-bd_M"/>
</dbReference>
<comment type="subcellular location">
    <subcellularLocation>
        <location evidence="6">Cytoplasm</location>
    </subcellularLocation>
    <text evidence="6">May associate with membranes.</text>
</comment>
<evidence type="ECO:0000313" key="10">
    <source>
        <dbReference type="EMBL" id="CUS05525.2"/>
    </source>
</evidence>
<dbReference type="Gene3D" id="3.40.50.300">
    <property type="entry name" value="P-loop containing nucleotide triphosphate hydrolases"/>
    <property type="match status" value="1"/>
</dbReference>
<dbReference type="InterPro" id="IPR030394">
    <property type="entry name" value="G_HFLX_dom"/>
</dbReference>
<dbReference type="GO" id="GO:0046872">
    <property type="term" value="F:metal ion binding"/>
    <property type="evidence" value="ECO:0007669"/>
    <property type="project" value="UniProtKB-KW"/>
</dbReference>
<evidence type="ECO:0000256" key="8">
    <source>
        <dbReference type="PIRSR" id="PIRSR006809-2"/>
    </source>
</evidence>
<evidence type="ECO:0000256" key="7">
    <source>
        <dbReference type="PIRSR" id="PIRSR006809-1"/>
    </source>
</evidence>
<dbReference type="Pfam" id="PF16360">
    <property type="entry name" value="GTP-bdg_M"/>
    <property type="match status" value="1"/>
</dbReference>
<dbReference type="CDD" id="cd01878">
    <property type="entry name" value="HflX"/>
    <property type="match status" value="1"/>
</dbReference>
<dbReference type="PANTHER" id="PTHR10229">
    <property type="entry name" value="GTP-BINDING PROTEIN HFLX"/>
    <property type="match status" value="1"/>
</dbReference>
<feature type="binding site" evidence="8">
    <location>
        <position position="212"/>
    </location>
    <ligand>
        <name>Mg(2+)</name>
        <dbReference type="ChEBI" id="CHEBI:18420"/>
    </ligand>
</feature>
<dbReference type="InterPro" id="IPR027417">
    <property type="entry name" value="P-loop_NTPase"/>
</dbReference>
<dbReference type="InterPro" id="IPR016496">
    <property type="entry name" value="GTPase_HflX"/>
</dbReference>
<feature type="binding site" evidence="7">
    <location>
        <begin position="210"/>
        <end position="214"/>
    </location>
    <ligand>
        <name>GTP</name>
        <dbReference type="ChEBI" id="CHEBI:37565"/>
    </ligand>
</feature>
<dbReference type="InterPro" id="IPR025121">
    <property type="entry name" value="GTPase_HflX_N"/>
</dbReference>
<keyword evidence="5 6" id="KW-0342">GTP-binding</keyword>
<dbReference type="PRINTS" id="PR00326">
    <property type="entry name" value="GTP1OBG"/>
</dbReference>
<dbReference type="NCBIfam" id="TIGR03156">
    <property type="entry name" value="GTP_HflX"/>
    <property type="match status" value="1"/>
</dbReference>
<dbReference type="Proteomes" id="UP000215027">
    <property type="component" value="Chromosome I"/>
</dbReference>
<dbReference type="FunFam" id="3.40.50.300:FF:000173">
    <property type="entry name" value="GTPase HflX"/>
    <property type="match status" value="1"/>
</dbReference>
<evidence type="ECO:0000259" key="9">
    <source>
        <dbReference type="PROSITE" id="PS51705"/>
    </source>
</evidence>
<dbReference type="InterPro" id="IPR005225">
    <property type="entry name" value="Small_GTP-bd"/>
</dbReference>
<comment type="function">
    <text evidence="6">GTPase that associates with the 50S ribosomal subunit and may have a role during protein synthesis or ribosome biogenesis.</text>
</comment>
<dbReference type="EMBL" id="LN890655">
    <property type="protein sequence ID" value="CUS05525.2"/>
    <property type="molecule type" value="Genomic_DNA"/>
</dbReference>
<comment type="subunit">
    <text evidence="6">Monomer. Associates with the 50S ribosomal subunit.</text>
</comment>
<dbReference type="PANTHER" id="PTHR10229:SF0">
    <property type="entry name" value="GTP-BINDING PROTEIN 6-RELATED"/>
    <property type="match status" value="1"/>
</dbReference>
<dbReference type="InterPro" id="IPR006073">
    <property type="entry name" value="GTP-bd"/>
</dbReference>
<dbReference type="PROSITE" id="PS51705">
    <property type="entry name" value="G_HFLX"/>
    <property type="match status" value="1"/>
</dbReference>
<dbReference type="SUPFAM" id="SSF52540">
    <property type="entry name" value="P-loop containing nucleoside triphosphate hydrolases"/>
    <property type="match status" value="1"/>
</dbReference>
<evidence type="ECO:0000256" key="6">
    <source>
        <dbReference type="HAMAP-Rule" id="MF_00900"/>
    </source>
</evidence>
<feature type="binding site" evidence="8">
    <location>
        <position position="192"/>
    </location>
    <ligand>
        <name>Mg(2+)</name>
        <dbReference type="ChEBI" id="CHEBI:18420"/>
    </ligand>
</feature>
<dbReference type="Pfam" id="PF13167">
    <property type="entry name" value="GTP-bdg_N"/>
    <property type="match status" value="1"/>
</dbReference>
<dbReference type="HAMAP" id="MF_00900">
    <property type="entry name" value="GTPase_HflX"/>
    <property type="match status" value="1"/>
</dbReference>
<feature type="domain" description="Hflx-type G" evidence="9">
    <location>
        <begin position="179"/>
        <end position="345"/>
    </location>
</feature>
<dbReference type="Gene3D" id="3.40.50.11060">
    <property type="entry name" value="GTPase HflX, N-terminal domain"/>
    <property type="match status" value="1"/>
</dbReference>
<dbReference type="Gene3D" id="6.10.250.2860">
    <property type="match status" value="1"/>
</dbReference>
<evidence type="ECO:0000256" key="3">
    <source>
        <dbReference type="ARBA" id="ARBA00022741"/>
    </source>
</evidence>
<dbReference type="Pfam" id="PF19275">
    <property type="entry name" value="HflX_C"/>
    <property type="match status" value="1"/>
</dbReference>
<keyword evidence="4 8" id="KW-0460">Magnesium</keyword>
<dbReference type="Pfam" id="PF01926">
    <property type="entry name" value="MMR_HSR1"/>
    <property type="match status" value="1"/>
</dbReference>
<dbReference type="InterPro" id="IPR042108">
    <property type="entry name" value="GTPase_HflX_N_sf"/>
</dbReference>
<sequence length="399" mass="43969">MTRLADTAGIDVVGQTFQRFDKPNAATYIGGGKVAEVKTLIEELQADMVIFDDELSPRHQRELEEIFGENVKVIDRTALILDIFAQHAHTREGKLQVELAQLEYRVPRLTRMWTHLARQAGGRAGGATGGVGLRGPGETQLETDRREIGRRISQIKEELDGVRAHRERHRSKRQQTELQVVAIVGYTNAGKSTLLNKLSGADVLAADMLFATLDPTTRKVNMPGGRELLFTDTVGFIQKLPTQIVAAFRATLEEIGDADLLLHVVDVTHPNAAEQIEAVEDTLSELEADHLPMVIALNKADRLSNPEEAVAELELDAPAVLVSARTGQGIDQLLVTIEAAMVSLLKPIEVHIPYDRGDLLSLFYERGQVDQEKHTGTGVHLFGRLPARLLPAFAPFRSE</sequence>
<feature type="binding site" evidence="7">
    <location>
        <begin position="185"/>
        <end position="192"/>
    </location>
    <ligand>
        <name>GTP</name>
        <dbReference type="ChEBI" id="CHEBI:37565"/>
    </ligand>
</feature>
<comment type="cofactor">
    <cofactor evidence="8">
        <name>Mg(2+)</name>
        <dbReference type="ChEBI" id="CHEBI:18420"/>
    </cofactor>
</comment>
<comment type="similarity">
    <text evidence="6">Belongs to the TRAFAC class OBG-HflX-like GTPase superfamily. HflX GTPase family.</text>
</comment>
<gene>
    <name evidence="6 10" type="primary">hflX</name>
    <name evidence="10" type="ORF">CFX0092_A3647</name>
</gene>
<dbReference type="NCBIfam" id="TIGR00231">
    <property type="entry name" value="small_GTP"/>
    <property type="match status" value="1"/>
</dbReference>
<accession>A0A160T8N1</accession>
<evidence type="ECO:0000256" key="4">
    <source>
        <dbReference type="ARBA" id="ARBA00022842"/>
    </source>
</evidence>
<dbReference type="GO" id="GO:0005737">
    <property type="term" value="C:cytoplasm"/>
    <property type="evidence" value="ECO:0007669"/>
    <property type="project" value="UniProtKB-SubCell"/>
</dbReference>
<dbReference type="FunFam" id="3.40.50.11060:FF:000001">
    <property type="entry name" value="GTPase HflX"/>
    <property type="match status" value="1"/>
</dbReference>
<protein>
    <recommendedName>
        <fullName evidence="6">GTPase HflX</fullName>
    </recommendedName>
    <alternativeName>
        <fullName evidence="6">GTP-binding protein HflX</fullName>
    </alternativeName>
</protein>
<evidence type="ECO:0000256" key="2">
    <source>
        <dbReference type="ARBA" id="ARBA00022723"/>
    </source>
</evidence>
<organism evidence="10 11">
    <name type="scientific">Candidatus Promineifilum breve</name>
    <dbReference type="NCBI Taxonomy" id="1806508"/>
    <lineage>
        <taxon>Bacteria</taxon>
        <taxon>Bacillati</taxon>
        <taxon>Chloroflexota</taxon>
        <taxon>Ardenticatenia</taxon>
        <taxon>Candidatus Promineifilales</taxon>
        <taxon>Candidatus Promineifilaceae</taxon>
        <taxon>Candidatus Promineifilum</taxon>
    </lineage>
</organism>
<evidence type="ECO:0000256" key="5">
    <source>
        <dbReference type="ARBA" id="ARBA00023134"/>
    </source>
</evidence>
<feature type="binding site" evidence="7">
    <location>
        <begin position="323"/>
        <end position="325"/>
    </location>
    <ligand>
        <name>GTP</name>
        <dbReference type="ChEBI" id="CHEBI:37565"/>
    </ligand>
</feature>